<feature type="compositionally biased region" description="Polar residues" evidence="2">
    <location>
        <begin position="16"/>
        <end position="29"/>
    </location>
</feature>
<dbReference type="GO" id="GO:0031267">
    <property type="term" value="F:small GTPase binding"/>
    <property type="evidence" value="ECO:0007669"/>
    <property type="project" value="TreeGrafter"/>
</dbReference>
<dbReference type="PROSITE" id="PS50086">
    <property type="entry name" value="TBC_RABGAP"/>
    <property type="match status" value="1"/>
</dbReference>
<name>A0A183EGR6_9BILA</name>
<dbReference type="PANTHER" id="PTHR47219:SF15">
    <property type="entry name" value="TBC1 DOMAIN FAMILY MEMBER 12 ISOFORM X1"/>
    <property type="match status" value="1"/>
</dbReference>
<feature type="domain" description="Rab-GAP TBC" evidence="3">
    <location>
        <begin position="149"/>
        <end position="256"/>
    </location>
</feature>
<dbReference type="GO" id="GO:0005096">
    <property type="term" value="F:GTPase activator activity"/>
    <property type="evidence" value="ECO:0007669"/>
    <property type="project" value="TreeGrafter"/>
</dbReference>
<dbReference type="InterPro" id="IPR000195">
    <property type="entry name" value="Rab-GAP-TBC_dom"/>
</dbReference>
<dbReference type="PANTHER" id="PTHR47219">
    <property type="entry name" value="RAB GTPASE-ACTIVATING PROTEIN 1-LIKE"/>
    <property type="match status" value="1"/>
</dbReference>
<feature type="region of interest" description="Disordered" evidence="2">
    <location>
        <begin position="14"/>
        <end position="45"/>
    </location>
</feature>
<evidence type="ECO:0000313" key="4">
    <source>
        <dbReference type="WBParaSite" id="GPUH_0002018201-mRNA-1"/>
    </source>
</evidence>
<sequence>LHVTSQSSVLRKLFSRNKQQQQQTSSWRIFSNKHAKKTGSTAAPSTALAGTADDLYCSTTGLILEDRPSNLPAKSVEEQRRHQAQYQALIEAAKRKEARRACQRKKFLEMRRKEEEEAAAAVRVWSNEILPNWEHMKDTKRCHELWWRGIPSKVRGQVWSLVIGNELNLTPELYEICVARARQHFATVASDLRGSEGDTAAFASVESNQQRPFYPVLQSGDMGREGTLELIHLDISRTFPNLGFFQKVCFIFIVVF</sequence>
<evidence type="ECO:0000256" key="1">
    <source>
        <dbReference type="SAM" id="Coils"/>
    </source>
</evidence>
<evidence type="ECO:0000256" key="2">
    <source>
        <dbReference type="SAM" id="MobiDB-lite"/>
    </source>
</evidence>
<evidence type="ECO:0000259" key="3">
    <source>
        <dbReference type="PROSITE" id="PS50086"/>
    </source>
</evidence>
<organism evidence="4">
    <name type="scientific">Gongylonema pulchrum</name>
    <dbReference type="NCBI Taxonomy" id="637853"/>
    <lineage>
        <taxon>Eukaryota</taxon>
        <taxon>Metazoa</taxon>
        <taxon>Ecdysozoa</taxon>
        <taxon>Nematoda</taxon>
        <taxon>Chromadorea</taxon>
        <taxon>Rhabditida</taxon>
        <taxon>Spirurina</taxon>
        <taxon>Spiruromorpha</taxon>
        <taxon>Spiruroidea</taxon>
        <taxon>Gongylonematidae</taxon>
        <taxon>Gongylonema</taxon>
    </lineage>
</organism>
<proteinExistence type="predicted"/>
<protein>
    <submittedName>
        <fullName evidence="4">Rab-GAP TBC domain-containing protein</fullName>
    </submittedName>
</protein>
<dbReference type="InterPro" id="IPR050302">
    <property type="entry name" value="Rab_GAP_TBC_domain"/>
</dbReference>
<dbReference type="Gene3D" id="1.10.8.270">
    <property type="entry name" value="putative rabgap domain of human tbc1 domain family member 14 like domains"/>
    <property type="match status" value="1"/>
</dbReference>
<keyword evidence="1" id="KW-0175">Coiled coil</keyword>
<dbReference type="SUPFAM" id="SSF47923">
    <property type="entry name" value="Ypt/Rab-GAP domain of gyp1p"/>
    <property type="match status" value="1"/>
</dbReference>
<dbReference type="WBParaSite" id="GPUH_0002018201-mRNA-1">
    <property type="protein sequence ID" value="GPUH_0002018201-mRNA-1"/>
    <property type="gene ID" value="GPUH_0002018201"/>
</dbReference>
<dbReference type="InterPro" id="IPR035969">
    <property type="entry name" value="Rab-GAP_TBC_sf"/>
</dbReference>
<dbReference type="Gene3D" id="1.10.10.750">
    <property type="entry name" value="Ypt/Rab-GAP domain of gyp1p, domain 1"/>
    <property type="match status" value="1"/>
</dbReference>
<reference evidence="4" key="1">
    <citation type="submission" date="2016-06" db="UniProtKB">
        <authorList>
            <consortium name="WormBaseParasite"/>
        </authorList>
    </citation>
    <scope>IDENTIFICATION</scope>
</reference>
<dbReference type="FunFam" id="1.10.10.750:FF:000005">
    <property type="entry name" value="TBC1 domain family member 14"/>
    <property type="match status" value="1"/>
</dbReference>
<accession>A0A183EGR6</accession>
<dbReference type="AlphaFoldDB" id="A0A183EGR6"/>
<feature type="coiled-coil region" evidence="1">
    <location>
        <begin position="76"/>
        <end position="118"/>
    </location>
</feature>